<organism evidence="1 2">
    <name type="scientific">Phytohabitans rumicis</name>
    <dbReference type="NCBI Taxonomy" id="1076125"/>
    <lineage>
        <taxon>Bacteria</taxon>
        <taxon>Bacillati</taxon>
        <taxon>Actinomycetota</taxon>
        <taxon>Actinomycetes</taxon>
        <taxon>Micromonosporales</taxon>
        <taxon>Micromonosporaceae</taxon>
    </lineage>
</organism>
<evidence type="ECO:0000313" key="2">
    <source>
        <dbReference type="Proteomes" id="UP000482960"/>
    </source>
</evidence>
<name>A0A6V8KUX1_9ACTN</name>
<comment type="caution">
    <text evidence="1">The sequence shown here is derived from an EMBL/GenBank/DDBJ whole genome shotgun (WGS) entry which is preliminary data.</text>
</comment>
<dbReference type="AlphaFoldDB" id="A0A6V8KUX1"/>
<accession>A0A6V8KUX1</accession>
<protein>
    <submittedName>
        <fullName evidence="1">Uncharacterized protein</fullName>
    </submittedName>
</protein>
<reference evidence="1 2" key="2">
    <citation type="submission" date="2020-03" db="EMBL/GenBank/DDBJ databases">
        <authorList>
            <person name="Ichikawa N."/>
            <person name="Kimura A."/>
            <person name="Kitahashi Y."/>
            <person name="Uohara A."/>
        </authorList>
    </citation>
    <scope>NUCLEOTIDE SEQUENCE [LARGE SCALE GENOMIC DNA]</scope>
    <source>
        <strain evidence="1 2">NBRC 108638</strain>
    </source>
</reference>
<reference evidence="1 2" key="1">
    <citation type="submission" date="2020-03" db="EMBL/GenBank/DDBJ databases">
        <title>Whole genome shotgun sequence of Phytohabitans rumicis NBRC 108638.</title>
        <authorList>
            <person name="Komaki H."/>
            <person name="Tamura T."/>
        </authorList>
    </citation>
    <scope>NUCLEOTIDE SEQUENCE [LARGE SCALE GENOMIC DNA]</scope>
    <source>
        <strain evidence="1 2">NBRC 108638</strain>
    </source>
</reference>
<proteinExistence type="predicted"/>
<sequence>MERHLVLLRLSGRTGHDLTLAERLATSLRELIVSTTRASAADRARVRAAVHYFVLRRESRSDRLPARSLTADQRVVNEIARALGRDDLVVQSLAA</sequence>
<evidence type="ECO:0000313" key="1">
    <source>
        <dbReference type="EMBL" id="GFJ88883.1"/>
    </source>
</evidence>
<gene>
    <name evidence="1" type="ORF">Prum_025250</name>
</gene>
<dbReference type="EMBL" id="BLPG01000001">
    <property type="protein sequence ID" value="GFJ88883.1"/>
    <property type="molecule type" value="Genomic_DNA"/>
</dbReference>
<keyword evidence="2" id="KW-1185">Reference proteome</keyword>
<dbReference type="Proteomes" id="UP000482960">
    <property type="component" value="Unassembled WGS sequence"/>
</dbReference>